<protein>
    <submittedName>
        <fullName evidence="4">O-acetyltransferase OatA</fullName>
        <ecNumber evidence="4">2.3.1.-</ecNumber>
    </submittedName>
</protein>
<dbReference type="InterPro" id="IPR050879">
    <property type="entry name" value="Acyltransferase_3"/>
</dbReference>
<dbReference type="GO" id="GO:0016747">
    <property type="term" value="F:acyltransferase activity, transferring groups other than amino-acyl groups"/>
    <property type="evidence" value="ECO:0007669"/>
    <property type="project" value="InterPro"/>
</dbReference>
<sequence>MNFRYDINGLRAVAVIAVVLFHFNPAWLPGGFAGVDIFFVISGFLMTSIIFNKMENNSFNLFEFYVARVNRIIPVLAVMGIVLLVFGWFYLLPLDYRDLSRQVEKSVLFTSNILFTEGDGYFEQNEKTKWLLHTWSLSVEWQFYIFFPIILLALRRFFSLRNIKIFVLSLCVISFSYAVYATDKNSHVAYFLLTTRAWEMLLGGLAFLYPISIKSSKYRMIIQSIGIVSIIVAYFIFSEKTSWPSYWTIVPVLGAYLIILSGYQENPFLNNRVSNAIGKWSYSIYVWHWPLVVGGLYFSLKNWEIYGILLSIVIGFLSYKLIEQIDFKRVKSWKDIYQVKPLYMMIIVFAVSCTIKKTDGAEAHYSTRIIEILDEINNNNPYKCDPGFRDPRILPCNIGKTEPVKAVVLGDSHANALATSVAAVFDLNKEGILTLTKSGCPYILGAKFTNKNCERINVERSILLEKEKGIPIVLVNRYLLQIEGENLPEKVDKKEPPKIYFKQVDEPKAETYIGFEKNLQLSICTLTQTNPVYIVLPLPEMGFDVPREMAKQILFDRESHNKYLSLEAYNKRAGKINAILNRVASQCGAYILDPTKILCSTGQCIMEYKGRPIYRDGDHLSEYGNKLLTPMFKSALID</sequence>
<feature type="domain" description="SGNH" evidence="3">
    <location>
        <begin position="394"/>
        <end position="633"/>
    </location>
</feature>
<keyword evidence="1" id="KW-0812">Transmembrane</keyword>
<proteinExistence type="predicted"/>
<feature type="transmembrane region" description="Helical" evidence="1">
    <location>
        <begin position="165"/>
        <end position="182"/>
    </location>
</feature>
<reference evidence="4 5" key="1">
    <citation type="journal article" date="2016" name="Sci. Rep.">
        <title>Genomic and phenotypic characterization of the species Acinetobacter venetianus.</title>
        <authorList>
            <person name="Fondi M."/>
            <person name="Maida I."/>
            <person name="Perrin E."/>
            <person name="Orlandini V."/>
            <person name="La Torre L."/>
            <person name="Bosi E."/>
            <person name="Negroni A."/>
            <person name="Zanaroli G."/>
            <person name="Fava F."/>
            <person name="Decorosi F."/>
            <person name="Giovannetti L."/>
            <person name="Viti C."/>
            <person name="Vaneechoutte M."/>
            <person name="Dijkshoorn L."/>
            <person name="Fani R."/>
        </authorList>
    </citation>
    <scope>NUCLEOTIDE SEQUENCE [LARGE SCALE GENOMIC DNA]</scope>
    <source>
        <strain evidence="4 5">LUH13518</strain>
    </source>
</reference>
<dbReference type="InterPro" id="IPR043968">
    <property type="entry name" value="SGNH"/>
</dbReference>
<dbReference type="PANTHER" id="PTHR23028:SF53">
    <property type="entry name" value="ACYL_TRANSF_3 DOMAIN-CONTAINING PROTEIN"/>
    <property type="match status" value="1"/>
</dbReference>
<dbReference type="RefSeq" id="WP_061525597.1">
    <property type="nucleotide sequence ID" value="NZ_JRHX01000092.1"/>
</dbReference>
<evidence type="ECO:0000259" key="2">
    <source>
        <dbReference type="Pfam" id="PF01757"/>
    </source>
</evidence>
<comment type="caution">
    <text evidence="4">The sequence shown here is derived from an EMBL/GenBank/DDBJ whole genome shotgun (WGS) entry which is preliminary data.</text>
</comment>
<evidence type="ECO:0000259" key="3">
    <source>
        <dbReference type="Pfam" id="PF19040"/>
    </source>
</evidence>
<dbReference type="Pfam" id="PF19040">
    <property type="entry name" value="SGNH"/>
    <property type="match status" value="1"/>
</dbReference>
<feature type="transmembrane region" description="Helical" evidence="1">
    <location>
        <begin position="243"/>
        <end position="261"/>
    </location>
</feature>
<name>A0A150HP93_9GAMM</name>
<evidence type="ECO:0000313" key="4">
    <source>
        <dbReference type="EMBL" id="KXZ68392.1"/>
    </source>
</evidence>
<dbReference type="EMBL" id="JRHX01000092">
    <property type="protein sequence ID" value="KXZ68392.1"/>
    <property type="molecule type" value="Genomic_DNA"/>
</dbReference>
<dbReference type="Proteomes" id="UP000075544">
    <property type="component" value="Unassembled WGS sequence"/>
</dbReference>
<dbReference type="SUPFAM" id="SSF52266">
    <property type="entry name" value="SGNH hydrolase"/>
    <property type="match status" value="1"/>
</dbReference>
<feature type="transmembrane region" description="Helical" evidence="1">
    <location>
        <begin position="220"/>
        <end position="237"/>
    </location>
</feature>
<keyword evidence="4" id="KW-0012">Acyltransferase</keyword>
<feature type="transmembrane region" description="Helical" evidence="1">
    <location>
        <begin position="72"/>
        <end position="91"/>
    </location>
</feature>
<dbReference type="EC" id="2.3.1.-" evidence="4"/>
<accession>A0A150HP93</accession>
<feature type="transmembrane region" description="Helical" evidence="1">
    <location>
        <begin position="141"/>
        <end position="158"/>
    </location>
</feature>
<dbReference type="GO" id="GO:0016020">
    <property type="term" value="C:membrane"/>
    <property type="evidence" value="ECO:0007669"/>
    <property type="project" value="TreeGrafter"/>
</dbReference>
<dbReference type="AlphaFoldDB" id="A0A150HP93"/>
<keyword evidence="1" id="KW-0472">Membrane</keyword>
<dbReference type="InterPro" id="IPR002656">
    <property type="entry name" value="Acyl_transf_3_dom"/>
</dbReference>
<feature type="transmembrane region" description="Helical" evidence="1">
    <location>
        <begin position="282"/>
        <end position="299"/>
    </location>
</feature>
<organism evidence="4 5">
    <name type="scientific">Acinetobacter venetianus</name>
    <dbReference type="NCBI Taxonomy" id="52133"/>
    <lineage>
        <taxon>Bacteria</taxon>
        <taxon>Pseudomonadati</taxon>
        <taxon>Pseudomonadota</taxon>
        <taxon>Gammaproteobacteria</taxon>
        <taxon>Moraxellales</taxon>
        <taxon>Moraxellaceae</taxon>
        <taxon>Acinetobacter</taxon>
    </lineage>
</organism>
<dbReference type="GO" id="GO:0009103">
    <property type="term" value="P:lipopolysaccharide biosynthetic process"/>
    <property type="evidence" value="ECO:0007669"/>
    <property type="project" value="TreeGrafter"/>
</dbReference>
<feature type="domain" description="Acyltransferase 3" evidence="2">
    <location>
        <begin position="5"/>
        <end position="315"/>
    </location>
</feature>
<dbReference type="Pfam" id="PF01757">
    <property type="entry name" value="Acyl_transf_3"/>
    <property type="match status" value="1"/>
</dbReference>
<evidence type="ECO:0000313" key="5">
    <source>
        <dbReference type="Proteomes" id="UP000075544"/>
    </source>
</evidence>
<feature type="transmembrane region" description="Helical" evidence="1">
    <location>
        <begin position="305"/>
        <end position="322"/>
    </location>
</feature>
<gene>
    <name evidence="4" type="primary">oatA_2</name>
    <name evidence="4" type="ORF">AVENLUH13518_03117</name>
</gene>
<feature type="transmembrane region" description="Helical" evidence="1">
    <location>
        <begin position="30"/>
        <end position="51"/>
    </location>
</feature>
<dbReference type="PATRIC" id="fig|52133.19.peg.3166"/>
<evidence type="ECO:0000256" key="1">
    <source>
        <dbReference type="SAM" id="Phobius"/>
    </source>
</evidence>
<dbReference type="PANTHER" id="PTHR23028">
    <property type="entry name" value="ACETYLTRANSFERASE"/>
    <property type="match status" value="1"/>
</dbReference>
<feature type="transmembrane region" description="Helical" evidence="1">
    <location>
        <begin position="7"/>
        <end position="24"/>
    </location>
</feature>
<feature type="transmembrane region" description="Helical" evidence="1">
    <location>
        <begin position="188"/>
        <end position="208"/>
    </location>
</feature>
<keyword evidence="4" id="KW-0808">Transferase</keyword>
<keyword evidence="1" id="KW-1133">Transmembrane helix</keyword>